<feature type="coiled-coil region" evidence="19">
    <location>
        <begin position="1451"/>
        <end position="1493"/>
    </location>
</feature>
<evidence type="ECO:0000256" key="4">
    <source>
        <dbReference type="ARBA" id="ARBA00009370"/>
    </source>
</evidence>
<evidence type="ECO:0000256" key="1">
    <source>
        <dbReference type="ARBA" id="ARBA00000677"/>
    </source>
</evidence>
<comment type="similarity">
    <text evidence="16">Belongs to the TRAFAC class myosin-kinesin ATPase superfamily. Kinesin family. KIN-12 subfamily.</text>
</comment>
<evidence type="ECO:0000256" key="15">
    <source>
        <dbReference type="ARBA" id="ARBA00023175"/>
    </source>
</evidence>
<dbReference type="GO" id="GO:0005874">
    <property type="term" value="C:microtubule"/>
    <property type="evidence" value="ECO:0007669"/>
    <property type="project" value="UniProtKB-KW"/>
</dbReference>
<evidence type="ECO:0000256" key="16">
    <source>
        <dbReference type="ARBA" id="ARBA00034488"/>
    </source>
</evidence>
<keyword evidence="11 18" id="KW-0067">ATP-binding</keyword>
<name>A0A9E7HZJ0_9LILI</name>
<dbReference type="GO" id="GO:0006465">
    <property type="term" value="P:signal peptide processing"/>
    <property type="evidence" value="ECO:0007669"/>
    <property type="project" value="InterPro"/>
</dbReference>
<proteinExistence type="inferred from homology"/>
<feature type="region of interest" description="Disordered" evidence="20">
    <location>
        <begin position="48"/>
        <end position="78"/>
    </location>
</feature>
<feature type="region of interest" description="Disordered" evidence="20">
    <location>
        <begin position="402"/>
        <end position="450"/>
    </location>
</feature>
<keyword evidence="23" id="KW-1185">Reference proteome</keyword>
<feature type="compositionally biased region" description="Polar residues" evidence="20">
    <location>
        <begin position="52"/>
        <end position="62"/>
    </location>
</feature>
<comment type="catalytic activity">
    <reaction evidence="1">
        <text>Cleavage of hydrophobic, N-terminal signal or leader sequences from secreted and periplasmic proteins.</text>
        <dbReference type="EC" id="3.4.21.89"/>
    </reaction>
</comment>
<dbReference type="CDD" id="cd06530">
    <property type="entry name" value="S26_SPase_I"/>
    <property type="match status" value="1"/>
</dbReference>
<evidence type="ECO:0000256" key="6">
    <source>
        <dbReference type="ARBA" id="ARBA00022528"/>
    </source>
</evidence>
<evidence type="ECO:0000256" key="14">
    <source>
        <dbReference type="ARBA" id="ARBA00023136"/>
    </source>
</evidence>
<reference evidence="22" key="1">
    <citation type="submission" date="2022-05" db="EMBL/GenBank/DDBJ databases">
        <title>The Musa troglodytarum L. genome provides insights into the mechanism of non-climacteric behaviour and enrichment of carotenoids.</title>
        <authorList>
            <person name="Wang J."/>
        </authorList>
    </citation>
    <scope>NUCLEOTIDE SEQUENCE</scope>
    <source>
        <tissue evidence="22">Leaf</tissue>
    </source>
</reference>
<dbReference type="EMBL" id="CP097510">
    <property type="protein sequence ID" value="URE39688.1"/>
    <property type="molecule type" value="Genomic_DNA"/>
</dbReference>
<dbReference type="Gene3D" id="3.40.850.10">
    <property type="entry name" value="Kinesin motor domain"/>
    <property type="match status" value="1"/>
</dbReference>
<keyword evidence="8" id="KW-0493">Microtubule</keyword>
<feature type="region of interest" description="Disordered" evidence="20">
    <location>
        <begin position="154"/>
        <end position="183"/>
    </location>
</feature>
<keyword evidence="12" id="KW-0809">Transit peptide</keyword>
<dbReference type="GO" id="GO:0008017">
    <property type="term" value="F:microtubule binding"/>
    <property type="evidence" value="ECO:0007669"/>
    <property type="project" value="InterPro"/>
</dbReference>
<feature type="coiled-coil region" evidence="19">
    <location>
        <begin position="1066"/>
        <end position="1093"/>
    </location>
</feature>
<dbReference type="GO" id="GO:0007018">
    <property type="term" value="P:microtubule-based movement"/>
    <property type="evidence" value="ECO:0007669"/>
    <property type="project" value="InterPro"/>
</dbReference>
<evidence type="ECO:0000256" key="18">
    <source>
        <dbReference type="PROSITE-ProRule" id="PRU00283"/>
    </source>
</evidence>
<dbReference type="FunFam" id="3.40.850.10:FF:000033">
    <property type="entry name" value="Kinesin-like protein KIN-12E"/>
    <property type="match status" value="1"/>
</dbReference>
<dbReference type="PRINTS" id="PR00380">
    <property type="entry name" value="KINESINHEAVY"/>
</dbReference>
<dbReference type="PROSITE" id="PS00411">
    <property type="entry name" value="KINESIN_MOTOR_1"/>
    <property type="match status" value="1"/>
</dbReference>
<dbReference type="SUPFAM" id="SSF52540">
    <property type="entry name" value="P-loop containing nucleoside triphosphate hydrolases"/>
    <property type="match status" value="1"/>
</dbReference>
<feature type="domain" description="Kinesin motor" evidence="21">
    <location>
        <begin position="633"/>
        <end position="970"/>
    </location>
</feature>
<comment type="subcellular location">
    <subcellularLocation>
        <location evidence="3">Membrane</location>
    </subcellularLocation>
    <subcellularLocation>
        <location evidence="2">Plastid</location>
        <location evidence="2">Chloroplast</location>
    </subcellularLocation>
</comment>
<dbReference type="InterPro" id="IPR000223">
    <property type="entry name" value="Pept_S26A_signal_pept_1"/>
</dbReference>
<keyword evidence="15 18" id="KW-0505">Motor protein</keyword>
<feature type="compositionally biased region" description="Low complexity" evidence="20">
    <location>
        <begin position="63"/>
        <end position="76"/>
    </location>
</feature>
<keyword evidence="6" id="KW-0150">Chloroplast</keyword>
<evidence type="ECO:0000313" key="22">
    <source>
        <dbReference type="EMBL" id="URE39692.1"/>
    </source>
</evidence>
<feature type="region of interest" description="Disordered" evidence="20">
    <location>
        <begin position="466"/>
        <end position="485"/>
    </location>
</feature>
<dbReference type="EMBL" id="CP097510">
    <property type="protein sequence ID" value="URE39692.1"/>
    <property type="molecule type" value="Genomic_DNA"/>
</dbReference>
<accession>A0A9E7HZJ0</accession>
<dbReference type="SUPFAM" id="SSF51306">
    <property type="entry name" value="LexA/Signal peptidase"/>
    <property type="match status" value="1"/>
</dbReference>
<dbReference type="GO" id="GO:0009003">
    <property type="term" value="F:signal peptidase activity"/>
    <property type="evidence" value="ECO:0007669"/>
    <property type="project" value="UniProtKB-EC"/>
</dbReference>
<keyword evidence="10" id="KW-0378">Hydrolase</keyword>
<dbReference type="Pfam" id="PF10502">
    <property type="entry name" value="Peptidase_S26"/>
    <property type="match status" value="1"/>
</dbReference>
<evidence type="ECO:0000313" key="23">
    <source>
        <dbReference type="Proteomes" id="UP001055439"/>
    </source>
</evidence>
<feature type="coiled-coil region" evidence="19">
    <location>
        <begin position="1631"/>
        <end position="1679"/>
    </location>
</feature>
<evidence type="ECO:0000256" key="12">
    <source>
        <dbReference type="ARBA" id="ARBA00022946"/>
    </source>
</evidence>
<feature type="coiled-coil region" evidence="19">
    <location>
        <begin position="977"/>
        <end position="1004"/>
    </location>
</feature>
<evidence type="ECO:0000256" key="9">
    <source>
        <dbReference type="ARBA" id="ARBA00022741"/>
    </source>
</evidence>
<evidence type="ECO:0000259" key="21">
    <source>
        <dbReference type="PROSITE" id="PS50067"/>
    </source>
</evidence>
<dbReference type="Proteomes" id="UP001055439">
    <property type="component" value="Chromosome 8"/>
</dbReference>
<feature type="active site" evidence="17">
    <location>
        <position position="294"/>
    </location>
</feature>
<dbReference type="GO" id="GO:0016020">
    <property type="term" value="C:membrane"/>
    <property type="evidence" value="ECO:0007669"/>
    <property type="project" value="UniProtKB-SubCell"/>
</dbReference>
<evidence type="ECO:0000256" key="13">
    <source>
        <dbReference type="ARBA" id="ARBA00023054"/>
    </source>
</evidence>
<organism evidence="22 23">
    <name type="scientific">Musa troglodytarum</name>
    <name type="common">fe'i banana</name>
    <dbReference type="NCBI Taxonomy" id="320322"/>
    <lineage>
        <taxon>Eukaryota</taxon>
        <taxon>Viridiplantae</taxon>
        <taxon>Streptophyta</taxon>
        <taxon>Embryophyta</taxon>
        <taxon>Tracheophyta</taxon>
        <taxon>Spermatophyta</taxon>
        <taxon>Magnoliopsida</taxon>
        <taxon>Liliopsida</taxon>
        <taxon>Zingiberales</taxon>
        <taxon>Musaceae</taxon>
        <taxon>Musa</taxon>
    </lineage>
</organism>
<dbReference type="InterPro" id="IPR019758">
    <property type="entry name" value="Pept_S26A_signal_pept_1_CS"/>
</dbReference>
<feature type="binding site" evidence="18">
    <location>
        <begin position="714"/>
        <end position="721"/>
    </location>
    <ligand>
        <name>ATP</name>
        <dbReference type="ChEBI" id="CHEBI:30616"/>
    </ligand>
</feature>
<keyword evidence="9 18" id="KW-0547">Nucleotide-binding</keyword>
<dbReference type="PANTHER" id="PTHR37739">
    <property type="entry name" value="KINESIN-LIKE PROTEIN KIN-12D"/>
    <property type="match status" value="1"/>
</dbReference>
<evidence type="ECO:0000256" key="2">
    <source>
        <dbReference type="ARBA" id="ARBA00004229"/>
    </source>
</evidence>
<dbReference type="GO" id="GO:0009534">
    <property type="term" value="C:chloroplast thylakoid"/>
    <property type="evidence" value="ECO:0007669"/>
    <property type="project" value="UniProtKB-ARBA"/>
</dbReference>
<dbReference type="InterPro" id="IPR027417">
    <property type="entry name" value="P-loop_NTPase"/>
</dbReference>
<dbReference type="GO" id="GO:0003777">
    <property type="term" value="F:microtubule motor activity"/>
    <property type="evidence" value="ECO:0007669"/>
    <property type="project" value="InterPro"/>
</dbReference>
<dbReference type="PROSITE" id="PS50067">
    <property type="entry name" value="KINESIN_MOTOR_2"/>
    <property type="match status" value="1"/>
</dbReference>
<feature type="region of interest" description="Disordered" evidence="20">
    <location>
        <begin position="502"/>
        <end position="542"/>
    </location>
</feature>
<dbReference type="InterPro" id="IPR036286">
    <property type="entry name" value="LexA/Signal_pep-like_sf"/>
</dbReference>
<evidence type="ECO:0000256" key="19">
    <source>
        <dbReference type="SAM" id="Coils"/>
    </source>
</evidence>
<protein>
    <recommendedName>
        <fullName evidence="5">signal peptidase I</fullName>
        <ecNumber evidence="5">3.4.21.89</ecNumber>
    </recommendedName>
</protein>
<dbReference type="EC" id="3.4.21.89" evidence="5"/>
<feature type="coiled-coil region" evidence="19">
    <location>
        <begin position="1729"/>
        <end position="1756"/>
    </location>
</feature>
<evidence type="ECO:0000256" key="20">
    <source>
        <dbReference type="SAM" id="MobiDB-lite"/>
    </source>
</evidence>
<dbReference type="InterPro" id="IPR019821">
    <property type="entry name" value="Kinesin_motor_CS"/>
</dbReference>
<evidence type="ECO:0000256" key="11">
    <source>
        <dbReference type="ARBA" id="ARBA00022840"/>
    </source>
</evidence>
<feature type="coiled-coil region" evidence="19">
    <location>
        <begin position="1345"/>
        <end position="1393"/>
    </location>
</feature>
<dbReference type="OrthoDB" id="689975at2759"/>
<dbReference type="PANTHER" id="PTHR37739:SF8">
    <property type="entry name" value="KINESIN-LIKE PROTEIN KIN-12D"/>
    <property type="match status" value="1"/>
</dbReference>
<evidence type="ECO:0000256" key="7">
    <source>
        <dbReference type="ARBA" id="ARBA00022640"/>
    </source>
</evidence>
<sequence>MAVRHTVYHSGYLAQNLAAAAGIRCRFLQQSACRPLGALFAGHFSDRDSPYRPQSRTRSCSQAPSDAASSSPSSDPAAKDRKACLVVGLLSAISPCSGSLGGVGALGVASSMSMGFKPSSLIPFFEATKWFPCCDFLPGSGGGSPVDKGAMTTSCPTGDETKGGTVPSVHASERTESSSSSPTVPMMKRFESNCCSRSSGDRNFWFSRWMSSCSEETKTFLTALTVPLLYGSRLAEPRSIPTRSMYPTFDVGDRILAEKVSYCFREPEITDIVIFTAPPILQQVGYSSGDVFIKRVVAKAGDYVEVCDGKLLVNGIIQDEEFILEPLEYEMEPVFIPEGYVFVLGDNRNNSFDSHNWINLVVFSDVHMVSDREQTDFSRILRLRILFLNSLFRMLKDLRTHRQSSSSGRAPTPETNNENLPPVDPCDSSSSRLESDPSRPPLLAIQEPVQNPKIGLDQGAILRGKPEATTSKNHTKGSDLPGLPFRTPERMVARHRLSLCPKSQPGVIGRENDDDSSYRGPGNQFPPLSRGGRLGLGDEHGLNTTLTSKTAAKASSVHSDCSSTQSTPTKSAIRLANYGFGKSRPPISAGTRTMSLGMTSRPTQISSIPPVVDSVEVPHFELQEDPSFWMDNNVQVAIRVRPLNSTEKSLQDFRRCLKQESDHNITWIGQPETRFTFDHVACETINQEMLFRVAGLPMVENCMSGYNSCVFAYGQTGSGKTYTMLGEIGELEVEPNLNRGIIPRIFEFLFARIKVEEESRRDEKLKYSCKCSFLEIYSEQINDLLVPSSSNLLLREDIRKGVYVENLTEYVVKNVNDILKLLILGAANRKVAATNMNRESSRSHSVFTCTIESRWEKDLTVNSRFAKLNLVDLAGSERQKTSGAEGERLKEAANINKSLSTLGHVIMVLADMAHGKQRHVPYRDSKLTFLLQDSLGGNSKTMIIANVSPSICSANETLSTLKFARRARLIQNNAVVNEDASEDVIALRHQIRLLKEELSVLKRQNVSRSLSFRSAIFEDSKGEFCDDSAIEKSPEVTKTNADELQTDGLNSLKSLEPILAGALRREKMADTTIKQLEAEIKQLNCLVHQREEESRSNKIMLKFQEDKICRMEKLSKGQVPIDLYLLEEKHALSEEVQLLRARVDRNPEVTRFALENVKLLDQLQRFQDFYGGERECLLAEVSELRNKLMQVLDAKAELHNLQKSDMESQLNETYQELDSCRCDLQSCLERNQRLTKETNNLHVELKNCSSANSYQYISTAHQKNGLLSESSQTDSQVCEKRIECSHELVMKHKEEILNLQLELDILKIILAEEKSSRKEVEESANYTNNELKSRNRRVSYMSKQYEDIKNELKDAGSIIEKLKLENILLVNEMEDAKKKSNQQVELLKKKEQEMSLLRSQLGIPLSELKGISSEHHENADFHLQMKLRKMQASLEKARDLNISFQSDQVSQTSLDQEMEEIRRQVEIETAEAIICLQEELAVLQNQADGSKRNESITKQSLMALETKLKELQIQLCLVTQENKKLGDLVKEKDGELRSLTEDWERLAYEIADVLADGNTSLEEATDQVVSISDCFPQRSWIGEQVGRMISSLSERDLVIEELQKCLEEAYNTRCDIEWKLRSLRGATLAIYEAQQQENNDKEREILRLTSEVTDKMLNINQLENRIKDNDEQIKKAQLGATVAFVTVNKLSEMNEAHLQEIDQAKFLLDESKVIISEKDTLLNHQISLRADAEKKIQDLSIQLVKYQKHIAELLKLSQNQERAQELEQLKKEEDVVLTAMAENFPEVKRTIDEFTCMSDSSGNVDGQAEVQSSEKYTSGSAYYISKDHAI</sequence>
<keyword evidence="14" id="KW-0472">Membrane</keyword>
<dbReference type="InterPro" id="IPR044986">
    <property type="entry name" value="KIF15/KIN-12"/>
</dbReference>
<keyword evidence="13 19" id="KW-0175">Coiled coil</keyword>
<dbReference type="NCBIfam" id="TIGR02227">
    <property type="entry name" value="sigpep_I_bact"/>
    <property type="match status" value="1"/>
</dbReference>
<comment type="similarity">
    <text evidence="4">Belongs to the peptidase S26 family.</text>
</comment>
<dbReference type="FunFam" id="2.10.109.10:FF:000012">
    <property type="entry name" value="Peptidase/ serine-type peptidase"/>
    <property type="match status" value="1"/>
</dbReference>
<evidence type="ECO:0000256" key="5">
    <source>
        <dbReference type="ARBA" id="ARBA00013208"/>
    </source>
</evidence>
<gene>
    <name evidence="22" type="ORF">MUK42_03163</name>
</gene>
<feature type="compositionally biased region" description="Low complexity" evidence="20">
    <location>
        <begin position="411"/>
        <end position="432"/>
    </location>
</feature>
<dbReference type="InterPro" id="IPR019533">
    <property type="entry name" value="Peptidase_S26"/>
</dbReference>
<evidence type="ECO:0000256" key="17">
    <source>
        <dbReference type="PIRSR" id="PIRSR600223-1"/>
    </source>
</evidence>
<feature type="active site" evidence="17">
    <location>
        <position position="244"/>
    </location>
</feature>
<dbReference type="PROSITE" id="PS00761">
    <property type="entry name" value="SPASE_I_3"/>
    <property type="match status" value="1"/>
</dbReference>
<evidence type="ECO:0000256" key="10">
    <source>
        <dbReference type="ARBA" id="ARBA00022801"/>
    </source>
</evidence>
<dbReference type="Gene3D" id="2.10.109.10">
    <property type="entry name" value="Umud Fragment, subunit A"/>
    <property type="match status" value="1"/>
</dbReference>
<dbReference type="SMART" id="SM00129">
    <property type="entry name" value="KISc"/>
    <property type="match status" value="1"/>
</dbReference>
<evidence type="ECO:0000256" key="3">
    <source>
        <dbReference type="ARBA" id="ARBA00004370"/>
    </source>
</evidence>
<dbReference type="GO" id="GO:0004252">
    <property type="term" value="F:serine-type endopeptidase activity"/>
    <property type="evidence" value="ECO:0007669"/>
    <property type="project" value="InterPro"/>
</dbReference>
<keyword evidence="7" id="KW-0934">Plastid</keyword>
<dbReference type="GO" id="GO:0005524">
    <property type="term" value="F:ATP binding"/>
    <property type="evidence" value="ECO:0007669"/>
    <property type="project" value="UniProtKB-UniRule"/>
</dbReference>
<evidence type="ECO:0000256" key="8">
    <source>
        <dbReference type="ARBA" id="ARBA00022701"/>
    </source>
</evidence>
<dbReference type="InterPro" id="IPR001752">
    <property type="entry name" value="Kinesin_motor_dom"/>
</dbReference>
<dbReference type="Pfam" id="PF00225">
    <property type="entry name" value="Kinesin"/>
    <property type="match status" value="1"/>
</dbReference>
<dbReference type="InterPro" id="IPR036961">
    <property type="entry name" value="Kinesin_motor_dom_sf"/>
</dbReference>